<evidence type="ECO:0000256" key="6">
    <source>
        <dbReference type="ARBA" id="ARBA00037980"/>
    </source>
</evidence>
<evidence type="ECO:0000259" key="11">
    <source>
        <dbReference type="Pfam" id="PF14306"/>
    </source>
</evidence>
<evidence type="ECO:0000259" key="10">
    <source>
        <dbReference type="Pfam" id="PF01747"/>
    </source>
</evidence>
<feature type="compositionally biased region" description="Basic and acidic residues" evidence="9">
    <location>
        <begin position="42"/>
        <end position="60"/>
    </location>
</feature>
<reference evidence="12 13" key="1">
    <citation type="journal article" date="2010" name="Stand. Genomic Sci.">
        <title>Complete genome sequence of Thermaerobacter marianensis type strain (7p75a).</title>
        <authorList>
            <person name="Han C."/>
            <person name="Gu W."/>
            <person name="Zhang X."/>
            <person name="Lapidus A."/>
            <person name="Nolan M."/>
            <person name="Copeland A."/>
            <person name="Lucas S."/>
            <person name="Del Rio T.G."/>
            <person name="Tice H."/>
            <person name="Cheng J.F."/>
            <person name="Tapia R."/>
            <person name="Goodwin L."/>
            <person name="Pitluck S."/>
            <person name="Pagani I."/>
            <person name="Ivanova N."/>
            <person name="Mavromatis K."/>
            <person name="Mikhailova N."/>
            <person name="Pati A."/>
            <person name="Chen A."/>
            <person name="Palaniappan K."/>
            <person name="Land M."/>
            <person name="Hauser L."/>
            <person name="Chang Y.J."/>
            <person name="Jeffries C.D."/>
            <person name="Schneider S."/>
            <person name="Rohde M."/>
            <person name="Goker M."/>
            <person name="Pukall R."/>
            <person name="Woyke T."/>
            <person name="Bristow J."/>
            <person name="Eisen J.A."/>
            <person name="Markowitz V."/>
            <person name="Hugenholtz P."/>
            <person name="Kyrpides N.C."/>
            <person name="Klenk H.P."/>
            <person name="Detter J.C."/>
        </authorList>
    </citation>
    <scope>NUCLEOTIDE SEQUENCE [LARGE SCALE GENOMIC DNA]</scope>
    <source>
        <strain evidence="13">ATCC 700841 / DSM 12885 / JCM 10246 / 7p75a</strain>
    </source>
</reference>
<dbReference type="InterPro" id="IPR002650">
    <property type="entry name" value="Sulphate_adenylyltransferase"/>
</dbReference>
<dbReference type="SUPFAM" id="SSF88697">
    <property type="entry name" value="PUA domain-like"/>
    <property type="match status" value="1"/>
</dbReference>
<dbReference type="AlphaFoldDB" id="E6SLF6"/>
<dbReference type="NCBIfam" id="TIGR00339">
    <property type="entry name" value="sopT"/>
    <property type="match status" value="1"/>
</dbReference>
<protein>
    <recommendedName>
        <fullName evidence="8">Sulfate adenylyltransferase</fullName>
        <ecNumber evidence="8">2.7.7.4</ecNumber>
    </recommendedName>
    <alternativeName>
        <fullName evidence="8">ATP-sulfurylase</fullName>
    </alternativeName>
    <alternativeName>
        <fullName evidence="8">Sulfate adenylate transferase</fullName>
        <shortName evidence="8">SAT</shortName>
    </alternativeName>
</protein>
<organism evidence="12 13">
    <name type="scientific">Thermaerobacter marianensis (strain ATCC 700841 / DSM 12885 / JCM 10246 / 7p75a)</name>
    <dbReference type="NCBI Taxonomy" id="644966"/>
    <lineage>
        <taxon>Bacteria</taxon>
        <taxon>Bacillati</taxon>
        <taxon>Bacillota</taxon>
        <taxon>Clostridia</taxon>
        <taxon>Eubacteriales</taxon>
        <taxon>Clostridiales Family XVII. Incertae Sedis</taxon>
        <taxon>Thermaerobacter</taxon>
    </lineage>
</organism>
<evidence type="ECO:0000256" key="8">
    <source>
        <dbReference type="HAMAP-Rule" id="MF_00066"/>
    </source>
</evidence>
<dbReference type="EC" id="2.7.7.4" evidence="8"/>
<keyword evidence="13" id="KW-1185">Reference proteome</keyword>
<evidence type="ECO:0000256" key="5">
    <source>
        <dbReference type="ARBA" id="ARBA00022840"/>
    </source>
</evidence>
<dbReference type="HAMAP" id="MF_00066">
    <property type="entry name" value="Sulf_adenylyltr"/>
    <property type="match status" value="1"/>
</dbReference>
<evidence type="ECO:0000256" key="4">
    <source>
        <dbReference type="ARBA" id="ARBA00022741"/>
    </source>
</evidence>
<dbReference type="Pfam" id="PF01747">
    <property type="entry name" value="ATP-sulfurylase"/>
    <property type="match status" value="1"/>
</dbReference>
<dbReference type="Proteomes" id="UP000008915">
    <property type="component" value="Chromosome"/>
</dbReference>
<dbReference type="STRING" id="644966.Tmar_2321"/>
<feature type="region of interest" description="Disordered" evidence="9">
    <location>
        <begin position="1"/>
        <end position="92"/>
    </location>
</feature>
<keyword evidence="4 8" id="KW-0547">Nucleotide-binding</keyword>
<comment type="catalytic activity">
    <reaction evidence="7 8">
        <text>sulfate + ATP + H(+) = adenosine 5'-phosphosulfate + diphosphate</text>
        <dbReference type="Rhea" id="RHEA:18133"/>
        <dbReference type="ChEBI" id="CHEBI:15378"/>
        <dbReference type="ChEBI" id="CHEBI:16189"/>
        <dbReference type="ChEBI" id="CHEBI:30616"/>
        <dbReference type="ChEBI" id="CHEBI:33019"/>
        <dbReference type="ChEBI" id="CHEBI:58243"/>
        <dbReference type="EC" id="2.7.7.4"/>
    </reaction>
</comment>
<dbReference type="KEGG" id="tmr:Tmar_2321"/>
<accession>E6SLF6</accession>
<dbReference type="PANTHER" id="PTHR43509">
    <property type="match status" value="1"/>
</dbReference>
<dbReference type="InterPro" id="IPR020792">
    <property type="entry name" value="SO4_adenylyltransferase_pro"/>
</dbReference>
<dbReference type="UniPathway" id="UPA00140">
    <property type="reaction ID" value="UER00204"/>
</dbReference>
<comment type="pathway">
    <text evidence="1 8">Sulfur metabolism; hydrogen sulfide biosynthesis; sulfite from sulfate: step 1/3.</text>
</comment>
<dbReference type="Gene3D" id="3.40.50.620">
    <property type="entry name" value="HUPs"/>
    <property type="match status" value="1"/>
</dbReference>
<dbReference type="eggNOG" id="COG2046">
    <property type="taxonomic scope" value="Bacteria"/>
</dbReference>
<dbReference type="EMBL" id="CP002344">
    <property type="protein sequence ID" value="ADU52398.1"/>
    <property type="molecule type" value="Genomic_DNA"/>
</dbReference>
<evidence type="ECO:0000256" key="3">
    <source>
        <dbReference type="ARBA" id="ARBA00022695"/>
    </source>
</evidence>
<keyword evidence="2 8" id="KW-0808">Transferase</keyword>
<name>E6SLF6_THEM7</name>
<proteinExistence type="inferred from homology"/>
<dbReference type="Gene3D" id="3.10.400.10">
    <property type="entry name" value="Sulfate adenylyltransferase"/>
    <property type="match status" value="1"/>
</dbReference>
<gene>
    <name evidence="8" type="primary">sat</name>
    <name evidence="12" type="ordered locus">Tmar_2321</name>
</gene>
<feature type="compositionally biased region" description="Basic residues" evidence="9">
    <location>
        <begin position="32"/>
        <end position="41"/>
    </location>
</feature>
<evidence type="ECO:0000256" key="9">
    <source>
        <dbReference type="SAM" id="MobiDB-lite"/>
    </source>
</evidence>
<dbReference type="InterPro" id="IPR014729">
    <property type="entry name" value="Rossmann-like_a/b/a_fold"/>
</dbReference>
<evidence type="ECO:0000313" key="12">
    <source>
        <dbReference type="EMBL" id="ADU52398.1"/>
    </source>
</evidence>
<dbReference type="NCBIfam" id="NF003166">
    <property type="entry name" value="PRK04149.1"/>
    <property type="match status" value="1"/>
</dbReference>
<comment type="similarity">
    <text evidence="6 8">Belongs to the sulfate adenylyltransferase family.</text>
</comment>
<feature type="compositionally biased region" description="Basic and acidic residues" evidence="9">
    <location>
        <begin position="22"/>
        <end position="31"/>
    </location>
</feature>
<dbReference type="RefSeq" id="WP_013496693.1">
    <property type="nucleotide sequence ID" value="NC_014831.1"/>
</dbReference>
<dbReference type="GO" id="GO:0000103">
    <property type="term" value="P:sulfate assimilation"/>
    <property type="evidence" value="ECO:0007669"/>
    <property type="project" value="UniProtKB-UniRule"/>
</dbReference>
<dbReference type="InterPro" id="IPR025980">
    <property type="entry name" value="ATP-Sase_PUA-like_dom"/>
</dbReference>
<dbReference type="InterPro" id="IPR015947">
    <property type="entry name" value="PUA-like_sf"/>
</dbReference>
<dbReference type="CDD" id="cd00517">
    <property type="entry name" value="ATPS"/>
    <property type="match status" value="1"/>
</dbReference>
<feature type="compositionally biased region" description="Low complexity" evidence="9">
    <location>
        <begin position="1"/>
        <end position="21"/>
    </location>
</feature>
<dbReference type="HOGENOM" id="CLU_022950_1_1_9"/>
<evidence type="ECO:0000256" key="1">
    <source>
        <dbReference type="ARBA" id="ARBA00005048"/>
    </source>
</evidence>
<feature type="compositionally biased region" description="Low complexity" evidence="9">
    <location>
        <begin position="80"/>
        <end position="92"/>
    </location>
</feature>
<reference evidence="13" key="2">
    <citation type="journal article" date="2010" name="Stand. Genomic Sci.">
        <title>Complete genome sequence of Thermaerobacter marianensis type strain (7p75aT).</title>
        <authorList>
            <person name="Han C."/>
            <person name="Gu W."/>
            <person name="Zhang X."/>
            <person name="Lapidus A."/>
            <person name="Nolan M."/>
            <person name="Copeland A."/>
            <person name="Lucas S."/>
            <person name="Glavina Del Rio T."/>
            <person name="Tice H."/>
            <person name="Cheng J."/>
            <person name="Tapia R."/>
            <person name="Goodwin L."/>
            <person name="Pitluck S."/>
            <person name="Pagani I."/>
            <person name="Ivanova N."/>
            <person name="Mavromatis K."/>
            <person name="Mikhailova N."/>
            <person name="Pati A."/>
            <person name="Chen A."/>
            <person name="Palaniappan K."/>
            <person name="Land M."/>
            <person name="Hauser L."/>
            <person name="Chang Y."/>
            <person name="Jeffries C."/>
            <person name="Schneider S."/>
            <person name="Rohde M."/>
            <person name="Goker M."/>
            <person name="Pukall R."/>
            <person name="Woyke T."/>
            <person name="Bristow J."/>
            <person name="Eisen J."/>
            <person name="Markowitz V."/>
            <person name="Hugenholtz P."/>
            <person name="Kyrpides N."/>
            <person name="Klenk H."/>
            <person name="Detter J."/>
        </authorList>
    </citation>
    <scope>NUCLEOTIDE SEQUENCE [LARGE SCALE GENOMIC DNA]</scope>
    <source>
        <strain evidence="13">ATCC 700841 / DSM 12885 / JCM 10246 / 7p75a</strain>
    </source>
</reference>
<dbReference type="GO" id="GO:0004781">
    <property type="term" value="F:sulfate adenylyltransferase (ATP) activity"/>
    <property type="evidence" value="ECO:0007669"/>
    <property type="project" value="UniProtKB-UniRule"/>
</dbReference>
<evidence type="ECO:0000313" key="13">
    <source>
        <dbReference type="Proteomes" id="UP000008915"/>
    </source>
</evidence>
<feature type="domain" description="ATP-sulfurylase PUA-like" evidence="11">
    <location>
        <begin position="95"/>
        <end position="254"/>
    </location>
</feature>
<sequence>MAKGSGRPRPSGPARPAAGSRWADEGRERAPHGPHRYHGPQRPHDPGRGDGPDGLHDGNRTDVPAWPYGPPGTSGHDEPASAPVGAAAGAGGLVPPHGGRLCRRLVDDAGEAAERAAAARAAGLPVLVLSARERSDLELLAIGAVSPLEGFMAAADYAACVDAMRLASGLPWSLPVVLSVPPEQVGAVRRAPAVVLVDTEGRTCGVMEVREVFRRDREREAVLVFGTADPRHPGVARLLGESDWCAGGPVTVFARQDTWARPWVLEPAETRRRFAQRGWRRVAGFQTRNPLHRAHEYLQKCALEMVDGLLLHPLVGETKADDLPRDLVLRSYQVAVEAYYPRERVVLAAFPAAMRYAGPREAVFHALIRKNYGCSHFIVGRDHAGVGSYYDPYAAHRIFDRFDPEELGVVPLRFEHAFYCRRCGAMATVKTCPHPPEDRLQLSGTRVRAMLRAGQMPPPEFTRPEVAALLRDALVAGGQGHGAEAMGRPEGAGVR</sequence>
<dbReference type="GO" id="GO:0070814">
    <property type="term" value="P:hydrogen sulfide biosynthetic process"/>
    <property type="evidence" value="ECO:0007669"/>
    <property type="project" value="UniProtKB-UniRule"/>
</dbReference>
<dbReference type="GO" id="GO:0005524">
    <property type="term" value="F:ATP binding"/>
    <property type="evidence" value="ECO:0007669"/>
    <property type="project" value="UniProtKB-KW"/>
</dbReference>
<dbReference type="PANTHER" id="PTHR43509:SF1">
    <property type="entry name" value="SULFATE ADENYLYLTRANSFERASE"/>
    <property type="match status" value="1"/>
</dbReference>
<dbReference type="Pfam" id="PF14306">
    <property type="entry name" value="PUA_2"/>
    <property type="match status" value="1"/>
</dbReference>
<dbReference type="SUPFAM" id="SSF52374">
    <property type="entry name" value="Nucleotidylyl transferase"/>
    <property type="match status" value="1"/>
</dbReference>
<feature type="domain" description="Sulphate adenylyltransferase catalytic" evidence="10">
    <location>
        <begin position="264"/>
        <end position="472"/>
    </location>
</feature>
<evidence type="ECO:0000256" key="2">
    <source>
        <dbReference type="ARBA" id="ARBA00022679"/>
    </source>
</evidence>
<keyword evidence="5 8" id="KW-0067">ATP-binding</keyword>
<evidence type="ECO:0000256" key="7">
    <source>
        <dbReference type="ARBA" id="ARBA00049370"/>
    </source>
</evidence>
<keyword evidence="3 8" id="KW-0548">Nucleotidyltransferase</keyword>
<dbReference type="InterPro" id="IPR024951">
    <property type="entry name" value="Sulfurylase_cat_dom"/>
</dbReference>